<evidence type="ECO:0000256" key="2">
    <source>
        <dbReference type="ARBA" id="ARBA00022737"/>
    </source>
</evidence>
<sequence length="378" mass="39847">MLFWVLVSFLTACVAIALMLPLLRGEKGSAVAARGDVAVYRDQLAEIERDKASGLVAADEAERARAEIGRRLIAAVDAEASERRVRDTPRAGLLAQAAIVVLLPLLCLGLYISMGRPGLPDQPLAARLATPDGDIEVLIARVEAALVANPDDGAGWDVLAPVYARRGRLEDAVEAYRNALRILGDTPERLAGFAETLIAAADGQVVPAAREALQRALSLAPGDPGVRFYLALGLEQNGRADEARAAFADLAASAPANAPWLALVQSHLARLGTPTPTPQPAAPAGPSTADIAAAEDMQPADRKAMIEGMVSGLAARLKAQPADAEGWQRLMRSYMVLGRPDEARQALKDGLSHFPAKSEPGRQLLALAKTLGLVREGL</sequence>
<feature type="transmembrane region" description="Helical" evidence="6">
    <location>
        <begin position="93"/>
        <end position="114"/>
    </location>
</feature>
<comment type="subcellular location">
    <subcellularLocation>
        <location evidence="1">Cell envelope</location>
    </subcellularLocation>
</comment>
<dbReference type="RefSeq" id="WP_075626166.1">
    <property type="nucleotide sequence ID" value="NZ_FOAM01000012.1"/>
</dbReference>
<dbReference type="InterPro" id="IPR017560">
    <property type="entry name" value="Cyt_c_biogenesis_CcmI"/>
</dbReference>
<feature type="repeat" description="TPR" evidence="5">
    <location>
        <begin position="153"/>
        <end position="186"/>
    </location>
</feature>
<dbReference type="PROSITE" id="PS50005">
    <property type="entry name" value="TPR"/>
    <property type="match status" value="1"/>
</dbReference>
<proteinExistence type="predicted"/>
<evidence type="ECO:0000256" key="6">
    <source>
        <dbReference type="SAM" id="Phobius"/>
    </source>
</evidence>
<dbReference type="GO" id="GO:0030313">
    <property type="term" value="C:cell envelope"/>
    <property type="evidence" value="ECO:0007669"/>
    <property type="project" value="UniProtKB-SubCell"/>
</dbReference>
<dbReference type="Proteomes" id="UP000186364">
    <property type="component" value="Unassembled WGS sequence"/>
</dbReference>
<keyword evidence="6" id="KW-0472">Membrane</keyword>
<name>A0A1Q9B1H8_9HYPH</name>
<keyword evidence="4 5" id="KW-0802">TPR repeat</keyword>
<dbReference type="PANTHER" id="PTHR47870">
    <property type="entry name" value="CYTOCHROME C-TYPE BIOGENESIS PROTEIN CCMH"/>
    <property type="match status" value="1"/>
</dbReference>
<dbReference type="InterPro" id="IPR056413">
    <property type="entry name" value="TPR_CcmH_CycH"/>
</dbReference>
<keyword evidence="2" id="KW-0677">Repeat</keyword>
<feature type="transmembrane region" description="Helical" evidence="6">
    <location>
        <begin position="6"/>
        <end position="23"/>
    </location>
</feature>
<dbReference type="InterPro" id="IPR011990">
    <property type="entry name" value="TPR-like_helical_dom_sf"/>
</dbReference>
<dbReference type="InterPro" id="IPR051263">
    <property type="entry name" value="C-type_cytochrome_biogenesis"/>
</dbReference>
<gene>
    <name evidence="8" type="ORF">BJF93_19470</name>
</gene>
<keyword evidence="6" id="KW-1133">Transmembrane helix</keyword>
<keyword evidence="9" id="KW-1185">Reference proteome</keyword>
<reference evidence="8 9" key="1">
    <citation type="submission" date="2016-09" db="EMBL/GenBank/DDBJ databases">
        <title>Rhizobium sp. nov., a novel species isolated from the rice rhizosphere.</title>
        <authorList>
            <person name="Zhao J."/>
            <person name="Zhang X."/>
        </authorList>
    </citation>
    <scope>NUCLEOTIDE SEQUENCE [LARGE SCALE GENOMIC DNA]</scope>
    <source>
        <strain evidence="8 9">1.7048</strain>
    </source>
</reference>
<dbReference type="InterPro" id="IPR019734">
    <property type="entry name" value="TPR_rpt"/>
</dbReference>
<evidence type="ECO:0000256" key="5">
    <source>
        <dbReference type="PROSITE-ProRule" id="PRU00339"/>
    </source>
</evidence>
<comment type="caution">
    <text evidence="8">The sequence shown here is derived from an EMBL/GenBank/DDBJ whole genome shotgun (WGS) entry which is preliminary data.</text>
</comment>
<accession>A0A1Q9B1H8</accession>
<dbReference type="AlphaFoldDB" id="A0A1Q9B1H8"/>
<dbReference type="NCBIfam" id="TIGR03142">
    <property type="entry name" value="cytochro_ccmI"/>
    <property type="match status" value="1"/>
</dbReference>
<evidence type="ECO:0000256" key="4">
    <source>
        <dbReference type="ARBA" id="ARBA00022803"/>
    </source>
</evidence>
<keyword evidence="3" id="KW-0201">Cytochrome c-type biogenesis</keyword>
<dbReference type="SUPFAM" id="SSF48452">
    <property type="entry name" value="TPR-like"/>
    <property type="match status" value="1"/>
</dbReference>
<evidence type="ECO:0000313" key="8">
    <source>
        <dbReference type="EMBL" id="OLP61865.1"/>
    </source>
</evidence>
<protein>
    <submittedName>
        <fullName evidence="8">C-type cytochrome biogenesis protein CcmI</fullName>
    </submittedName>
</protein>
<dbReference type="Gene3D" id="1.25.40.10">
    <property type="entry name" value="Tetratricopeptide repeat domain"/>
    <property type="match status" value="2"/>
</dbReference>
<evidence type="ECO:0000259" key="7">
    <source>
        <dbReference type="Pfam" id="PF23914"/>
    </source>
</evidence>
<evidence type="ECO:0000256" key="3">
    <source>
        <dbReference type="ARBA" id="ARBA00022748"/>
    </source>
</evidence>
<evidence type="ECO:0000313" key="9">
    <source>
        <dbReference type="Proteomes" id="UP000186364"/>
    </source>
</evidence>
<dbReference type="EMBL" id="MKIP01000030">
    <property type="protein sequence ID" value="OLP61865.1"/>
    <property type="molecule type" value="Genomic_DNA"/>
</dbReference>
<keyword evidence="6" id="KW-0812">Transmembrane</keyword>
<dbReference type="GO" id="GO:0017004">
    <property type="term" value="P:cytochrome complex assembly"/>
    <property type="evidence" value="ECO:0007669"/>
    <property type="project" value="UniProtKB-KW"/>
</dbReference>
<feature type="domain" description="Cytochrome c-type biogenesis protein H TPR" evidence="7">
    <location>
        <begin position="140"/>
        <end position="259"/>
    </location>
</feature>
<dbReference type="OrthoDB" id="9815847at2"/>
<dbReference type="SMART" id="SM00028">
    <property type="entry name" value="TPR"/>
    <property type="match status" value="2"/>
</dbReference>
<dbReference type="PANTHER" id="PTHR47870:SF1">
    <property type="entry name" value="CYTOCHROME C-TYPE BIOGENESIS PROTEIN CCMH"/>
    <property type="match status" value="1"/>
</dbReference>
<evidence type="ECO:0000256" key="1">
    <source>
        <dbReference type="ARBA" id="ARBA00004196"/>
    </source>
</evidence>
<organism evidence="8 9">
    <name type="scientific">Xaviernesmea oryzae</name>
    <dbReference type="NCBI Taxonomy" id="464029"/>
    <lineage>
        <taxon>Bacteria</taxon>
        <taxon>Pseudomonadati</taxon>
        <taxon>Pseudomonadota</taxon>
        <taxon>Alphaproteobacteria</taxon>
        <taxon>Hyphomicrobiales</taxon>
        <taxon>Rhizobiaceae</taxon>
        <taxon>Rhizobium/Agrobacterium group</taxon>
        <taxon>Xaviernesmea</taxon>
    </lineage>
</organism>
<dbReference type="Pfam" id="PF23914">
    <property type="entry name" value="TPR_CcmH_CycH"/>
    <property type="match status" value="1"/>
</dbReference>